<dbReference type="InterPro" id="IPR017884">
    <property type="entry name" value="SANT_dom"/>
</dbReference>
<dbReference type="HOGENOM" id="CLU_2984983_0_0_1"/>
<dbReference type="PANTHER" id="PTHR44653">
    <property type="entry name" value="DNAJ HOMOLOG SUBFAMILY C MEMBER 1"/>
    <property type="match status" value="1"/>
</dbReference>
<keyword evidence="7" id="KW-0539">Nucleus</keyword>
<organism evidence="11 12">
    <name type="scientific">Lottia gigantea</name>
    <name type="common">Giant owl limpet</name>
    <dbReference type="NCBI Taxonomy" id="225164"/>
    <lineage>
        <taxon>Eukaryota</taxon>
        <taxon>Metazoa</taxon>
        <taxon>Spiralia</taxon>
        <taxon>Lophotrochozoa</taxon>
        <taxon>Mollusca</taxon>
        <taxon>Gastropoda</taxon>
        <taxon>Patellogastropoda</taxon>
        <taxon>Lottioidea</taxon>
        <taxon>Lottiidae</taxon>
        <taxon>Lottia</taxon>
    </lineage>
</organism>
<dbReference type="GeneID" id="20232651"/>
<dbReference type="CTD" id="20232651"/>
<dbReference type="CDD" id="cd00167">
    <property type="entry name" value="SANT"/>
    <property type="match status" value="1"/>
</dbReference>
<dbReference type="STRING" id="225164.V4BHD0"/>
<keyword evidence="12" id="KW-1185">Reference proteome</keyword>
<keyword evidence="6" id="KW-0143">Chaperone</keyword>
<evidence type="ECO:0000256" key="8">
    <source>
        <dbReference type="ARBA" id="ARBA00037847"/>
    </source>
</evidence>
<evidence type="ECO:0000313" key="11">
    <source>
        <dbReference type="EMBL" id="ESO87959.1"/>
    </source>
</evidence>
<sequence>DTWTQNQQMIFEWALRQYPKGIEQRWEKIAKHLPGKSKEDCIIRFKHLAELVKKKKAS</sequence>
<dbReference type="EMBL" id="KB202793">
    <property type="protein sequence ID" value="ESO87959.1"/>
    <property type="molecule type" value="Genomic_DNA"/>
</dbReference>
<evidence type="ECO:0000256" key="7">
    <source>
        <dbReference type="ARBA" id="ARBA00023242"/>
    </source>
</evidence>
<dbReference type="InterPro" id="IPR009057">
    <property type="entry name" value="Homeodomain-like_sf"/>
</dbReference>
<evidence type="ECO:0000259" key="9">
    <source>
        <dbReference type="PROSITE" id="PS50090"/>
    </source>
</evidence>
<dbReference type="PANTHER" id="PTHR44653:SF2">
    <property type="entry name" value="DNAJ HOMOLOG SUBFAMILY C MEMBER 1"/>
    <property type="match status" value="1"/>
</dbReference>
<evidence type="ECO:0000259" key="10">
    <source>
        <dbReference type="PROSITE" id="PS51293"/>
    </source>
</evidence>
<dbReference type="OMA" id="SAQVGWE"/>
<dbReference type="Gene3D" id="1.10.10.60">
    <property type="entry name" value="Homeodomain-like"/>
    <property type="match status" value="1"/>
</dbReference>
<proteinExistence type="predicted"/>
<dbReference type="RefSeq" id="XP_009061278.1">
    <property type="nucleotide sequence ID" value="XM_009063030.1"/>
</dbReference>
<protein>
    <submittedName>
        <fullName evidence="11">Uncharacterized protein</fullName>
    </submittedName>
</protein>
<dbReference type="Pfam" id="PF23082">
    <property type="entry name" value="Myb_DNA-binding_2"/>
    <property type="match status" value="1"/>
</dbReference>
<dbReference type="AlphaFoldDB" id="V4BHD0"/>
<accession>V4BHD0</accession>
<dbReference type="GO" id="GO:0012505">
    <property type="term" value="C:endomembrane system"/>
    <property type="evidence" value="ECO:0007669"/>
    <property type="project" value="UniProtKB-SubCell"/>
</dbReference>
<evidence type="ECO:0000256" key="3">
    <source>
        <dbReference type="ARBA" id="ARBA00022737"/>
    </source>
</evidence>
<dbReference type="SUPFAM" id="SSF46689">
    <property type="entry name" value="Homeodomain-like"/>
    <property type="match status" value="1"/>
</dbReference>
<feature type="non-terminal residue" evidence="11">
    <location>
        <position position="1"/>
    </location>
</feature>
<evidence type="ECO:0000256" key="1">
    <source>
        <dbReference type="ARBA" id="ARBA00022692"/>
    </source>
</evidence>
<evidence type="ECO:0000256" key="4">
    <source>
        <dbReference type="ARBA" id="ARBA00022989"/>
    </source>
</evidence>
<comment type="subcellular location">
    <subcellularLocation>
        <location evidence="8">Endomembrane system</location>
        <topology evidence="8">Single-pass membrane protein</topology>
    </subcellularLocation>
</comment>
<keyword evidence="3" id="KW-0677">Repeat</keyword>
<feature type="domain" description="Myb-like" evidence="9">
    <location>
        <begin position="1"/>
        <end position="49"/>
    </location>
</feature>
<dbReference type="PROSITE" id="PS51293">
    <property type="entry name" value="SANT"/>
    <property type="match status" value="1"/>
</dbReference>
<dbReference type="KEGG" id="lgi:LOTGIDRAFT_126898"/>
<keyword evidence="4" id="KW-1133">Transmembrane helix</keyword>
<dbReference type="InterPro" id="IPR052606">
    <property type="entry name" value="DnaJ_domain_protein"/>
</dbReference>
<reference evidence="11 12" key="1">
    <citation type="journal article" date="2013" name="Nature">
        <title>Insights into bilaterian evolution from three spiralian genomes.</title>
        <authorList>
            <person name="Simakov O."/>
            <person name="Marletaz F."/>
            <person name="Cho S.J."/>
            <person name="Edsinger-Gonzales E."/>
            <person name="Havlak P."/>
            <person name="Hellsten U."/>
            <person name="Kuo D.H."/>
            <person name="Larsson T."/>
            <person name="Lv J."/>
            <person name="Arendt D."/>
            <person name="Savage R."/>
            <person name="Osoegawa K."/>
            <person name="de Jong P."/>
            <person name="Grimwood J."/>
            <person name="Chapman J.A."/>
            <person name="Shapiro H."/>
            <person name="Aerts A."/>
            <person name="Otillar R.P."/>
            <person name="Terry A.Y."/>
            <person name="Boore J.L."/>
            <person name="Grigoriev I.V."/>
            <person name="Lindberg D.R."/>
            <person name="Seaver E.C."/>
            <person name="Weisblat D.A."/>
            <person name="Putnam N.H."/>
            <person name="Rokhsar D.S."/>
        </authorList>
    </citation>
    <scope>NUCLEOTIDE SEQUENCE [LARGE SCALE GENOMIC DNA]</scope>
</reference>
<evidence type="ECO:0000313" key="12">
    <source>
        <dbReference type="Proteomes" id="UP000030746"/>
    </source>
</evidence>
<evidence type="ECO:0000256" key="2">
    <source>
        <dbReference type="ARBA" id="ARBA00022729"/>
    </source>
</evidence>
<keyword evidence="1" id="KW-0812">Transmembrane</keyword>
<gene>
    <name evidence="11" type="ORF">LOTGIDRAFT_126898</name>
</gene>
<dbReference type="Proteomes" id="UP000030746">
    <property type="component" value="Unassembled WGS sequence"/>
</dbReference>
<keyword evidence="5" id="KW-0472">Membrane</keyword>
<dbReference type="OrthoDB" id="10250354at2759"/>
<dbReference type="FunFam" id="1.10.10.60:FF:000180">
    <property type="entry name" value="DnaJ (Hsp40) homolog, subfamily C, member 2"/>
    <property type="match status" value="1"/>
</dbReference>
<name>V4BHD0_LOTGI</name>
<dbReference type="PROSITE" id="PS50090">
    <property type="entry name" value="MYB_LIKE"/>
    <property type="match status" value="1"/>
</dbReference>
<dbReference type="InterPro" id="IPR001005">
    <property type="entry name" value="SANT/Myb"/>
</dbReference>
<evidence type="ECO:0000256" key="5">
    <source>
        <dbReference type="ARBA" id="ARBA00023136"/>
    </source>
</evidence>
<keyword evidence="2" id="KW-0732">Signal</keyword>
<feature type="domain" description="SANT" evidence="10">
    <location>
        <begin position="1"/>
        <end position="53"/>
    </location>
</feature>
<evidence type="ECO:0000256" key="6">
    <source>
        <dbReference type="ARBA" id="ARBA00023186"/>
    </source>
</evidence>